<protein>
    <submittedName>
        <fullName evidence="2">Uncharacterized protein</fullName>
    </submittedName>
</protein>
<gene>
    <name evidence="2" type="ORF">E3O10_14015</name>
</gene>
<keyword evidence="3" id="KW-1185">Reference proteome</keyword>
<feature type="region of interest" description="Disordered" evidence="1">
    <location>
        <begin position="93"/>
        <end position="120"/>
    </location>
</feature>
<dbReference type="AlphaFoldDB" id="A0A5F0D1H1"/>
<dbReference type="RefSeq" id="WP_134361254.1">
    <property type="nucleotide sequence ID" value="NZ_FOCN01000009.1"/>
</dbReference>
<proteinExistence type="predicted"/>
<comment type="caution">
    <text evidence="2">The sequence shown here is derived from an EMBL/GenBank/DDBJ whole genome shotgun (WGS) entry which is preliminary data.</text>
</comment>
<evidence type="ECO:0000256" key="1">
    <source>
        <dbReference type="SAM" id="MobiDB-lite"/>
    </source>
</evidence>
<name>A0A5F0D1H1_9MICO</name>
<reference evidence="2 3" key="1">
    <citation type="submission" date="2019-03" db="EMBL/GenBank/DDBJ databases">
        <title>Genomics of glacier-inhabiting Cryobacterium strains.</title>
        <authorList>
            <person name="Liu Q."/>
            <person name="Xin Y.-H."/>
        </authorList>
    </citation>
    <scope>NUCLEOTIDE SEQUENCE [LARGE SCALE GENOMIC DNA]</scope>
    <source>
        <strain evidence="2 3">Hh15</strain>
    </source>
</reference>
<evidence type="ECO:0000313" key="2">
    <source>
        <dbReference type="EMBL" id="TFB86728.1"/>
    </source>
</evidence>
<dbReference type="EMBL" id="SOFF01000033">
    <property type="protein sequence ID" value="TFB86728.1"/>
    <property type="molecule type" value="Genomic_DNA"/>
</dbReference>
<organism evidence="2 3">
    <name type="scientific">Cryobacterium luteum</name>
    <dbReference type="NCBI Taxonomy" id="1424661"/>
    <lineage>
        <taxon>Bacteria</taxon>
        <taxon>Bacillati</taxon>
        <taxon>Actinomycetota</taxon>
        <taxon>Actinomycetes</taxon>
        <taxon>Micrococcales</taxon>
        <taxon>Microbacteriaceae</taxon>
        <taxon>Cryobacterium</taxon>
    </lineage>
</organism>
<sequence length="120" mass="12537">MATGSTWSVDVDGTRTLLTDVDADGPEMCNAASFVGQAGVLALGAVHGSSAVSRALSSFLEERESAPMRVAFSFSSASAALITSVEAVVFGDEEMSESPPRSIDPSSAFSAERFGRRRAW</sequence>
<accession>A0A5F0D1H1</accession>
<dbReference type="Proteomes" id="UP000297654">
    <property type="component" value="Unassembled WGS sequence"/>
</dbReference>
<evidence type="ECO:0000313" key="3">
    <source>
        <dbReference type="Proteomes" id="UP000297654"/>
    </source>
</evidence>